<dbReference type="PANTHER" id="PTHR47529">
    <property type="entry name" value="PEPTIDYL-PROLYL CIS-TRANS ISOMERASE D"/>
    <property type="match status" value="1"/>
</dbReference>
<feature type="region of interest" description="Disordered" evidence="8">
    <location>
        <begin position="496"/>
        <end position="546"/>
    </location>
</feature>
<sequence length="647" mass="69458">MRGKGKSTIVWLLMGMLVLGLGGFGVTNFSGGTADIGSVGDVEISSDDYTRSLRAEMQEFSARTGRQLSAAEARAIGVDRAAMARLFTAAALEAEAGRLGVSVGDKPVQEQIAAIPAFRGLDGRFSPETYADTLRREGMTTSEFEYDLRMDEARAILQQAALAGVTAPAPVTALTQSWLLESRDLHWRELTAADLAAPVATPDDATLEAWHQANADRFTAPEIRKITYVWLTPEMLEGTVEVNEQALRELYDSRIADFQQPERRMVERLVFPDMATAEAAKARLDKGEITFEALAGERGLSLNDIDLGEVSKADLGAAGDAVFALEEPGIAGPAGSDLGPALFSMNAILEPLNIPYEQARDDLRVEAAVDRARRQIEEQSADFEDRLAGGATLEELSKDSGMKLGSIDWDASAEAEPGGIDAYPEFRQRAAAATEADFPELFELEDGGVFALRLDKIEPPALIPFAKVRARVEEDWKQNETHRQLLTLAEERRVDADAAAQPATPAAQLAATDPVAQAAGAQAPETAVETPAPAVTPEPGKAETGLTRGGFINGVPQEVVAQSFDIDEPGETAVVDAENRVFLVTLDAIHPAASDGEEAQQVREGIDARLADSLRQDVFEYFTRALQAQGGVTLNQTAIDAVNAQLQ</sequence>
<evidence type="ECO:0000256" key="3">
    <source>
        <dbReference type="ARBA" id="ARBA00022692"/>
    </source>
</evidence>
<dbReference type="Pfam" id="PF13145">
    <property type="entry name" value="Rotamase_2"/>
    <property type="match status" value="1"/>
</dbReference>
<dbReference type="InterPro" id="IPR027304">
    <property type="entry name" value="Trigger_fact/SurA_dom_sf"/>
</dbReference>
<feature type="compositionally biased region" description="Low complexity" evidence="8">
    <location>
        <begin position="497"/>
        <end position="539"/>
    </location>
</feature>
<evidence type="ECO:0000256" key="1">
    <source>
        <dbReference type="ARBA" id="ARBA00004401"/>
    </source>
</evidence>
<keyword evidence="5" id="KW-0472">Membrane</keyword>
<dbReference type="EMBL" id="JBHRXJ010000007">
    <property type="protein sequence ID" value="MFC3528813.1"/>
    <property type="molecule type" value="Genomic_DNA"/>
</dbReference>
<evidence type="ECO:0000256" key="2">
    <source>
        <dbReference type="ARBA" id="ARBA00022475"/>
    </source>
</evidence>
<accession>A0ABV7R7D1</accession>
<organism evidence="10 11">
    <name type="scientific">Paracoccus mangrovi</name>
    <dbReference type="NCBI Taxonomy" id="1715645"/>
    <lineage>
        <taxon>Bacteria</taxon>
        <taxon>Pseudomonadati</taxon>
        <taxon>Pseudomonadota</taxon>
        <taxon>Alphaproteobacteria</taxon>
        <taxon>Rhodobacterales</taxon>
        <taxon>Paracoccaceae</taxon>
        <taxon>Paracoccus</taxon>
    </lineage>
</organism>
<keyword evidence="2" id="KW-1003">Cell membrane</keyword>
<protein>
    <submittedName>
        <fullName evidence="10">SurA N-terminal domain-containing protein</fullName>
    </submittedName>
</protein>
<evidence type="ECO:0000256" key="8">
    <source>
        <dbReference type="SAM" id="MobiDB-lite"/>
    </source>
</evidence>
<evidence type="ECO:0000256" key="5">
    <source>
        <dbReference type="ARBA" id="ARBA00023136"/>
    </source>
</evidence>
<name>A0ABV7R7D1_9RHOB</name>
<keyword evidence="3" id="KW-0812">Transmembrane</keyword>
<evidence type="ECO:0000256" key="4">
    <source>
        <dbReference type="ARBA" id="ARBA00022989"/>
    </source>
</evidence>
<keyword evidence="6" id="KW-0143">Chaperone</keyword>
<reference evidence="11" key="1">
    <citation type="journal article" date="2019" name="Int. J. Syst. Evol. Microbiol.">
        <title>The Global Catalogue of Microorganisms (GCM) 10K type strain sequencing project: providing services to taxonomists for standard genome sequencing and annotation.</title>
        <authorList>
            <consortium name="The Broad Institute Genomics Platform"/>
            <consortium name="The Broad Institute Genome Sequencing Center for Infectious Disease"/>
            <person name="Wu L."/>
            <person name="Ma J."/>
        </authorList>
    </citation>
    <scope>NUCLEOTIDE SEQUENCE [LARGE SCALE GENOMIC DNA]</scope>
    <source>
        <strain evidence="11">KCTC 42899</strain>
    </source>
</reference>
<keyword evidence="11" id="KW-1185">Reference proteome</keyword>
<comment type="subcellular location">
    <subcellularLocation>
        <location evidence="1">Cell membrane</location>
        <topology evidence="1">Single-pass type II membrane protein</topology>
    </subcellularLocation>
</comment>
<evidence type="ECO:0000313" key="11">
    <source>
        <dbReference type="Proteomes" id="UP001595721"/>
    </source>
</evidence>
<proteinExistence type="inferred from homology"/>
<comment type="caution">
    <text evidence="10">The sequence shown here is derived from an EMBL/GenBank/DDBJ whole genome shotgun (WGS) entry which is preliminary data.</text>
</comment>
<evidence type="ECO:0000259" key="9">
    <source>
        <dbReference type="Pfam" id="PF13145"/>
    </source>
</evidence>
<keyword evidence="4" id="KW-1133">Transmembrane helix</keyword>
<dbReference type="SUPFAM" id="SSF109998">
    <property type="entry name" value="Triger factor/SurA peptide-binding domain-like"/>
    <property type="match status" value="1"/>
</dbReference>
<dbReference type="InterPro" id="IPR000297">
    <property type="entry name" value="PPIase_PpiC"/>
</dbReference>
<gene>
    <name evidence="10" type="ORF">ACFOMH_11545</name>
</gene>
<dbReference type="InterPro" id="IPR052029">
    <property type="entry name" value="PpiD_chaperone"/>
</dbReference>
<dbReference type="Gene3D" id="1.10.4030.10">
    <property type="entry name" value="Porin chaperone SurA, peptide-binding domain"/>
    <property type="match status" value="1"/>
</dbReference>
<dbReference type="SUPFAM" id="SSF54534">
    <property type="entry name" value="FKBP-like"/>
    <property type="match status" value="1"/>
</dbReference>
<dbReference type="RefSeq" id="WP_377744623.1">
    <property type="nucleotide sequence ID" value="NZ_JBHRXJ010000007.1"/>
</dbReference>
<evidence type="ECO:0000256" key="7">
    <source>
        <dbReference type="ARBA" id="ARBA00038408"/>
    </source>
</evidence>
<comment type="similarity">
    <text evidence="7">Belongs to the PpiD chaperone family.</text>
</comment>
<dbReference type="PANTHER" id="PTHR47529:SF1">
    <property type="entry name" value="PERIPLASMIC CHAPERONE PPID"/>
    <property type="match status" value="1"/>
</dbReference>
<evidence type="ECO:0000313" key="10">
    <source>
        <dbReference type="EMBL" id="MFC3528813.1"/>
    </source>
</evidence>
<feature type="domain" description="PpiC" evidence="9">
    <location>
        <begin position="242"/>
        <end position="361"/>
    </location>
</feature>
<evidence type="ECO:0000256" key="6">
    <source>
        <dbReference type="ARBA" id="ARBA00023186"/>
    </source>
</evidence>
<dbReference type="Proteomes" id="UP001595721">
    <property type="component" value="Unassembled WGS sequence"/>
</dbReference>
<dbReference type="Pfam" id="PF13624">
    <property type="entry name" value="SurA_N_3"/>
    <property type="match status" value="1"/>
</dbReference>